<dbReference type="Gene3D" id="3.40.50.720">
    <property type="entry name" value="NAD(P)-binding Rossmann-like Domain"/>
    <property type="match status" value="1"/>
</dbReference>
<proteinExistence type="predicted"/>
<evidence type="ECO:0000313" key="3">
    <source>
        <dbReference type="Proteomes" id="UP000044377"/>
    </source>
</evidence>
<dbReference type="AlphaFoldDB" id="A0A0G4K2Q8"/>
<dbReference type="SUPFAM" id="SSF51735">
    <property type="entry name" value="NAD(P)-binding Rossmann-fold domains"/>
    <property type="match status" value="1"/>
</dbReference>
<dbReference type="KEGG" id="bgj:AWC36_10755"/>
<dbReference type="InterPro" id="IPR036291">
    <property type="entry name" value="NAD(P)-bd_dom_sf"/>
</dbReference>
<evidence type="ECO:0000313" key="2">
    <source>
        <dbReference type="EMBL" id="RLM20218.1"/>
    </source>
</evidence>
<dbReference type="STRING" id="1109412.BN1221_04887c"/>
<organism evidence="1 3">
    <name type="scientific">Brenneria goodwinii</name>
    <dbReference type="NCBI Taxonomy" id="1109412"/>
    <lineage>
        <taxon>Bacteria</taxon>
        <taxon>Pseudomonadati</taxon>
        <taxon>Pseudomonadota</taxon>
        <taxon>Gammaproteobacteria</taxon>
        <taxon>Enterobacterales</taxon>
        <taxon>Pectobacteriaceae</taxon>
        <taxon>Brenneria</taxon>
    </lineage>
</organism>
<reference evidence="1" key="1">
    <citation type="submission" date="2015-01" db="EMBL/GenBank/DDBJ databases">
        <authorList>
            <person name="Xiang T."/>
            <person name="Song Y."/>
            <person name="Huang L."/>
            <person name="Wang B."/>
            <person name="Wu P."/>
        </authorList>
    </citation>
    <scope>NUCLEOTIDE SEQUENCE [LARGE SCALE GENOMIC DNA]</scope>
    <source>
        <strain evidence="1">OBR1</strain>
    </source>
</reference>
<protein>
    <submittedName>
        <fullName evidence="1">Uncharacterized protein</fullName>
    </submittedName>
</protein>
<evidence type="ECO:0000313" key="1">
    <source>
        <dbReference type="EMBL" id="CPR21440.1"/>
    </source>
</evidence>
<dbReference type="Proteomes" id="UP000285972">
    <property type="component" value="Unassembled WGS sequence"/>
</dbReference>
<reference evidence="2 4" key="3">
    <citation type="submission" date="2016-09" db="EMBL/GenBank/DDBJ databases">
        <authorList>
            <person name="Doonan J."/>
            <person name="Pachebat J.A."/>
            <person name="Golyshin P.N."/>
            <person name="Denman S."/>
            <person name="Mcdonald J.E."/>
        </authorList>
    </citation>
    <scope>NUCLEOTIDE SEQUENCE [LARGE SCALE GENOMIC DNA]</scope>
    <source>
        <strain evidence="2 4">FRB141</strain>
    </source>
</reference>
<keyword evidence="3" id="KW-1185">Reference proteome</keyword>
<evidence type="ECO:0000313" key="4">
    <source>
        <dbReference type="Proteomes" id="UP000285972"/>
    </source>
</evidence>
<sequence length="74" mass="7846">MIIAGRRKETLDDTVAANPGMHSIVLDIDSPESIRACATSLKSDWLGLNVVLHTAVILHDPVNFLIITAAGGPL</sequence>
<name>A0A0G4K2Q8_9GAMM</name>
<dbReference type="EMBL" id="MJLX01000049">
    <property type="protein sequence ID" value="RLM20218.1"/>
    <property type="molecule type" value="Genomic_DNA"/>
</dbReference>
<dbReference type="EMBL" id="CGIG01000001">
    <property type="protein sequence ID" value="CPR21440.1"/>
    <property type="molecule type" value="Genomic_DNA"/>
</dbReference>
<accession>A0A0G4K2Q8</accession>
<gene>
    <name evidence="2" type="ORF">BIY26_16185</name>
    <name evidence="1" type="ORF">BN1221_04887c</name>
</gene>
<dbReference type="Proteomes" id="UP000044377">
    <property type="component" value="Unassembled WGS sequence"/>
</dbReference>
<reference evidence="3" key="2">
    <citation type="submission" date="2015-01" db="EMBL/GenBank/DDBJ databases">
        <authorList>
            <person name="Paterson Steve"/>
        </authorList>
    </citation>
    <scope>NUCLEOTIDE SEQUENCE [LARGE SCALE GENOMIC DNA]</scope>
    <source>
        <strain evidence="3">OBR1</strain>
    </source>
</reference>